<evidence type="ECO:0000256" key="3">
    <source>
        <dbReference type="ARBA" id="ARBA00022676"/>
    </source>
</evidence>
<keyword evidence="3" id="KW-0328">Glycosyltransferase</keyword>
<keyword evidence="11" id="KW-1185">Reference proteome</keyword>
<evidence type="ECO:0000256" key="1">
    <source>
        <dbReference type="ARBA" id="ARBA00004606"/>
    </source>
</evidence>
<evidence type="ECO:0000256" key="2">
    <source>
        <dbReference type="ARBA" id="ARBA00009105"/>
    </source>
</evidence>
<feature type="non-terminal residue" evidence="10">
    <location>
        <position position="1"/>
    </location>
</feature>
<dbReference type="STRING" id="1754190.A0A1Y2CKM0"/>
<feature type="non-terminal residue" evidence="10">
    <location>
        <position position="294"/>
    </location>
</feature>
<dbReference type="GO" id="GO:0005794">
    <property type="term" value="C:Golgi apparatus"/>
    <property type="evidence" value="ECO:0007669"/>
    <property type="project" value="TreeGrafter"/>
</dbReference>
<dbReference type="InterPro" id="IPR022751">
    <property type="entry name" value="Alpha_mannosyltransferase"/>
</dbReference>
<evidence type="ECO:0000256" key="5">
    <source>
        <dbReference type="ARBA" id="ARBA00022692"/>
    </source>
</evidence>
<name>A0A1Y2CKM0_9FUNG</name>
<keyword evidence="4" id="KW-0808">Transferase</keyword>
<reference evidence="10 11" key="1">
    <citation type="submission" date="2016-08" db="EMBL/GenBank/DDBJ databases">
        <title>A Parts List for Fungal Cellulosomes Revealed by Comparative Genomics.</title>
        <authorList>
            <consortium name="DOE Joint Genome Institute"/>
            <person name="Haitjema C.H."/>
            <person name="Gilmore S.P."/>
            <person name="Henske J.K."/>
            <person name="Solomon K.V."/>
            <person name="De Groot R."/>
            <person name="Kuo A."/>
            <person name="Mondo S.J."/>
            <person name="Salamov A.A."/>
            <person name="Labutti K."/>
            <person name="Zhao Z."/>
            <person name="Chiniquy J."/>
            <person name="Barry K."/>
            <person name="Brewer H.M."/>
            <person name="Purvine S.O."/>
            <person name="Wright A.T."/>
            <person name="Boxma B."/>
            <person name="Van Alen T."/>
            <person name="Hackstein J.H."/>
            <person name="Baker S.E."/>
            <person name="Grigoriev I.V."/>
            <person name="O'Malley M.A."/>
        </authorList>
    </citation>
    <scope>NUCLEOTIDE SEQUENCE [LARGE SCALE GENOMIC DNA]</scope>
    <source>
        <strain evidence="10 11">G1</strain>
    </source>
</reference>
<evidence type="ECO:0000256" key="8">
    <source>
        <dbReference type="ARBA" id="ARBA00023136"/>
    </source>
</evidence>
<gene>
    <name evidence="10" type="ORF">LY90DRAFT_322933</name>
</gene>
<evidence type="ECO:0008006" key="12">
    <source>
        <dbReference type="Google" id="ProtNLM"/>
    </source>
</evidence>
<evidence type="ECO:0000313" key="10">
    <source>
        <dbReference type="EMBL" id="ORY47536.1"/>
    </source>
</evidence>
<dbReference type="InterPro" id="IPR029044">
    <property type="entry name" value="Nucleotide-diphossugar_trans"/>
</dbReference>
<dbReference type="PANTHER" id="PTHR31392">
    <property type="entry name" value="ALPHA-1,3-MANNOSYLTRANSFERASE MNN1-RELATED"/>
    <property type="match status" value="1"/>
</dbReference>
<dbReference type="PANTHER" id="PTHR31392:SF1">
    <property type="entry name" value="ALPHA-1,3-MANNOSYLTRANSFERASE MNN1-RELATED"/>
    <property type="match status" value="1"/>
</dbReference>
<proteinExistence type="inferred from homology"/>
<keyword evidence="7" id="KW-1133">Transmembrane helix</keyword>
<dbReference type="SUPFAM" id="SSF53448">
    <property type="entry name" value="Nucleotide-diphospho-sugar transferases"/>
    <property type="match status" value="1"/>
</dbReference>
<dbReference type="Gene3D" id="3.90.550.10">
    <property type="entry name" value="Spore Coat Polysaccharide Biosynthesis Protein SpsA, Chain A"/>
    <property type="match status" value="1"/>
</dbReference>
<keyword evidence="9" id="KW-0325">Glycoprotein</keyword>
<keyword evidence="8" id="KW-0472">Membrane</keyword>
<dbReference type="OrthoDB" id="430354at2759"/>
<evidence type="ECO:0000256" key="4">
    <source>
        <dbReference type="ARBA" id="ARBA00022679"/>
    </source>
</evidence>
<comment type="subcellular location">
    <subcellularLocation>
        <location evidence="1">Membrane</location>
        <topology evidence="1">Single-pass type II membrane protein</topology>
    </subcellularLocation>
</comment>
<dbReference type="GO" id="GO:0000033">
    <property type="term" value="F:alpha-1,3-mannosyltransferase activity"/>
    <property type="evidence" value="ECO:0007669"/>
    <property type="project" value="TreeGrafter"/>
</dbReference>
<dbReference type="EMBL" id="MCOG01000104">
    <property type="protein sequence ID" value="ORY47536.1"/>
    <property type="molecule type" value="Genomic_DNA"/>
</dbReference>
<keyword evidence="6" id="KW-0735">Signal-anchor</keyword>
<evidence type="ECO:0000256" key="9">
    <source>
        <dbReference type="ARBA" id="ARBA00023180"/>
    </source>
</evidence>
<dbReference type="AlphaFoldDB" id="A0A1Y2CKM0"/>
<comment type="similarity">
    <text evidence="2">Belongs to the MNN1/MNT family.</text>
</comment>
<evidence type="ECO:0000256" key="6">
    <source>
        <dbReference type="ARBA" id="ARBA00022968"/>
    </source>
</evidence>
<accession>A0A1Y2CKM0</accession>
<dbReference type="GO" id="GO:0016020">
    <property type="term" value="C:membrane"/>
    <property type="evidence" value="ECO:0007669"/>
    <property type="project" value="UniProtKB-SubCell"/>
</dbReference>
<protein>
    <recommendedName>
        <fullName evidence="12">Nucleotide-diphospho-sugar transferase</fullName>
    </recommendedName>
</protein>
<keyword evidence="5" id="KW-0812">Transmembrane</keyword>
<evidence type="ECO:0000256" key="7">
    <source>
        <dbReference type="ARBA" id="ARBA00022989"/>
    </source>
</evidence>
<dbReference type="Proteomes" id="UP000193920">
    <property type="component" value="Unassembled WGS sequence"/>
</dbReference>
<dbReference type="GO" id="GO:0006493">
    <property type="term" value="P:protein O-linked glycosylation"/>
    <property type="evidence" value="ECO:0007669"/>
    <property type="project" value="TreeGrafter"/>
</dbReference>
<evidence type="ECO:0000313" key="11">
    <source>
        <dbReference type="Proteomes" id="UP000193920"/>
    </source>
</evidence>
<sequence length="294" mass="34386">QEIEKLLAKLHQSLYPWLYGYRYHSFSDIIKSSNGRGIVICTSDKYFKLVRSHIDILRHILNSTLPIEIIYNGENDLSVKHREILVEEFDDVYLTDISTYFNSTLIGISGWAIKPFAILASRFDEVILMDADALYIRDPMELFNDKNYQKKGTLFFKDRTIFSGPHEGLVWLKEWMTDPLPETKELRFWNEKTCHEMESSTVVLHKTRTILGLLNVCKLNELDFRRIVYQKVYGDKETFWMGFDMARQPYYMNSIPSIFIGEISHSHSLNGISLCGHTGHMIEKGKILFWNGHL</sequence>
<dbReference type="Pfam" id="PF11051">
    <property type="entry name" value="Mannosyl_trans3"/>
    <property type="match status" value="1"/>
</dbReference>
<organism evidence="10 11">
    <name type="scientific">Neocallimastix californiae</name>
    <dbReference type="NCBI Taxonomy" id="1754190"/>
    <lineage>
        <taxon>Eukaryota</taxon>
        <taxon>Fungi</taxon>
        <taxon>Fungi incertae sedis</taxon>
        <taxon>Chytridiomycota</taxon>
        <taxon>Chytridiomycota incertae sedis</taxon>
        <taxon>Neocallimastigomycetes</taxon>
        <taxon>Neocallimastigales</taxon>
        <taxon>Neocallimastigaceae</taxon>
        <taxon>Neocallimastix</taxon>
    </lineage>
</organism>
<comment type="caution">
    <text evidence="10">The sequence shown here is derived from an EMBL/GenBank/DDBJ whole genome shotgun (WGS) entry which is preliminary data.</text>
</comment>